<reference evidence="7" key="1">
    <citation type="journal article" date="2020" name="New Phytol.">
        <title>Comparative genomics reveals dynamic genome evolution in host specialist ectomycorrhizal fungi.</title>
        <authorList>
            <person name="Lofgren L.A."/>
            <person name="Nguyen N.H."/>
            <person name="Vilgalys R."/>
            <person name="Ruytinx J."/>
            <person name="Liao H.L."/>
            <person name="Branco S."/>
            <person name="Kuo A."/>
            <person name="LaButti K."/>
            <person name="Lipzen A."/>
            <person name="Andreopoulos W."/>
            <person name="Pangilinan J."/>
            <person name="Riley R."/>
            <person name="Hundley H."/>
            <person name="Na H."/>
            <person name="Barry K."/>
            <person name="Grigoriev I.V."/>
            <person name="Stajich J.E."/>
            <person name="Kennedy P.G."/>
        </authorList>
    </citation>
    <scope>NUCLEOTIDE SEQUENCE</scope>
    <source>
        <strain evidence="7">DOB743</strain>
    </source>
</reference>
<organism evidence="7 8">
    <name type="scientific">Suillus placidus</name>
    <dbReference type="NCBI Taxonomy" id="48579"/>
    <lineage>
        <taxon>Eukaryota</taxon>
        <taxon>Fungi</taxon>
        <taxon>Dikarya</taxon>
        <taxon>Basidiomycota</taxon>
        <taxon>Agaricomycotina</taxon>
        <taxon>Agaricomycetes</taxon>
        <taxon>Agaricomycetidae</taxon>
        <taxon>Boletales</taxon>
        <taxon>Suillineae</taxon>
        <taxon>Suillaceae</taxon>
        <taxon>Suillus</taxon>
    </lineage>
</organism>
<keyword evidence="2 5" id="KW-0812">Transmembrane</keyword>
<protein>
    <recommendedName>
        <fullName evidence="6">HIG1 domain-containing protein</fullName>
    </recommendedName>
</protein>
<feature type="transmembrane region" description="Helical" evidence="5">
    <location>
        <begin position="50"/>
        <end position="69"/>
    </location>
</feature>
<comment type="caution">
    <text evidence="7">The sequence shown here is derived from an EMBL/GenBank/DDBJ whole genome shotgun (WGS) entry which is preliminary data.</text>
</comment>
<gene>
    <name evidence="7" type="ORF">EV702DRAFT_236612</name>
</gene>
<dbReference type="PROSITE" id="PS51503">
    <property type="entry name" value="HIG1"/>
    <property type="match status" value="1"/>
</dbReference>
<dbReference type="AlphaFoldDB" id="A0A9P7D909"/>
<proteinExistence type="predicted"/>
<dbReference type="EMBL" id="JABBWD010000002">
    <property type="protein sequence ID" value="KAG1783001.1"/>
    <property type="molecule type" value="Genomic_DNA"/>
</dbReference>
<dbReference type="GO" id="GO:0005739">
    <property type="term" value="C:mitochondrion"/>
    <property type="evidence" value="ECO:0007669"/>
    <property type="project" value="UniProtKB-SubCell"/>
</dbReference>
<dbReference type="InterPro" id="IPR007667">
    <property type="entry name" value="Hypoxia_induced_domain"/>
</dbReference>
<keyword evidence="8" id="KW-1185">Reference proteome</keyword>
<evidence type="ECO:0000313" key="7">
    <source>
        <dbReference type="EMBL" id="KAG1783001.1"/>
    </source>
</evidence>
<keyword evidence="3 5" id="KW-1133">Transmembrane helix</keyword>
<feature type="transmembrane region" description="Helical" evidence="5">
    <location>
        <begin position="20"/>
        <end position="38"/>
    </location>
</feature>
<evidence type="ECO:0000256" key="5">
    <source>
        <dbReference type="SAM" id="Phobius"/>
    </source>
</evidence>
<evidence type="ECO:0000256" key="4">
    <source>
        <dbReference type="ARBA" id="ARBA00023136"/>
    </source>
</evidence>
<feature type="domain" description="HIG1" evidence="6">
    <location>
        <begin position="106"/>
        <end position="197"/>
    </location>
</feature>
<evidence type="ECO:0000259" key="6">
    <source>
        <dbReference type="PROSITE" id="PS51503"/>
    </source>
</evidence>
<comment type="subcellular location">
    <subcellularLocation>
        <location evidence="1">Mitochondrion</location>
    </subcellularLocation>
</comment>
<keyword evidence="4 5" id="KW-0472">Membrane</keyword>
<dbReference type="Pfam" id="PF04588">
    <property type="entry name" value="HIG_1_N"/>
    <property type="match status" value="1"/>
</dbReference>
<evidence type="ECO:0000256" key="2">
    <source>
        <dbReference type="ARBA" id="ARBA00022692"/>
    </source>
</evidence>
<evidence type="ECO:0000256" key="1">
    <source>
        <dbReference type="ARBA" id="ARBA00004173"/>
    </source>
</evidence>
<dbReference type="Proteomes" id="UP000714275">
    <property type="component" value="Unassembled WGS sequence"/>
</dbReference>
<name>A0A9P7D909_9AGAM</name>
<accession>A0A9P7D909</accession>
<sequence>MLKIPESELKGKNAAVARGAIEGALTGSAIVAPTWYLLNRRWPAFRALPVTMKTLGAVIAIVPLISIRAEHRGLDFHRQHWYVGRFVETSSKLDWYRTGIGKTELEKEREEEQKKWASLSPKDKLAEWTAKHQLSVVVGSWALTMALVGSKVMRDPLISMPNKIVQVRLWAQGLTIGVIIATAALTHSQRAHAANMRKHSPDHTWVYLLDEQRLEKERAQKA</sequence>
<dbReference type="OrthoDB" id="1915122at2759"/>
<evidence type="ECO:0000256" key="3">
    <source>
        <dbReference type="ARBA" id="ARBA00022989"/>
    </source>
</evidence>
<evidence type="ECO:0000313" key="8">
    <source>
        <dbReference type="Proteomes" id="UP000714275"/>
    </source>
</evidence>